<sequence>MTPERLQERLERWPELAMLVADASVAEDAEGFFARADAFAALLGSPGLHELVRRELTALVADPARNVQDSFEGVWVIAAGEAFELTLVTAPEVDDGRPAILHGSPRHRLVGAFWPEAIEVELFRHPRPHPSDVFDVSLVLEPFGARTLRRGEVLRQRAWFDVVELAPASAPAYALVFASAPVDRLRWTYERASLRPHRPTPASLAASHLEYAIGTLVHLEPPDAAEAIAGLATHPAHHVRWSAIRAVSGLDRERGLVLLRGALADPHPHVRNAARRGLAGLDEGEA</sequence>
<proteinExistence type="predicted"/>
<dbReference type="SUPFAM" id="SSF48371">
    <property type="entry name" value="ARM repeat"/>
    <property type="match status" value="1"/>
</dbReference>
<keyword evidence="2" id="KW-1185">Reference proteome</keyword>
<gene>
    <name evidence="1" type="ORF">O0S08_03115</name>
</gene>
<dbReference type="RefSeq" id="WP_269037460.1">
    <property type="nucleotide sequence ID" value="NZ_CP114040.1"/>
</dbReference>
<dbReference type="Proteomes" id="UP001164459">
    <property type="component" value="Chromosome"/>
</dbReference>
<name>A0ABY7H779_9BACT</name>
<dbReference type="Gene3D" id="1.25.10.10">
    <property type="entry name" value="Leucine-rich Repeat Variant"/>
    <property type="match status" value="1"/>
</dbReference>
<dbReference type="InterPro" id="IPR016024">
    <property type="entry name" value="ARM-type_fold"/>
</dbReference>
<evidence type="ECO:0000313" key="2">
    <source>
        <dbReference type="Proteomes" id="UP001164459"/>
    </source>
</evidence>
<dbReference type="Pfam" id="PF13646">
    <property type="entry name" value="HEAT_2"/>
    <property type="match status" value="1"/>
</dbReference>
<protein>
    <submittedName>
        <fullName evidence="1">HEAT repeat domain-containing protein</fullName>
    </submittedName>
</protein>
<dbReference type="EMBL" id="CP114040">
    <property type="protein sequence ID" value="WAS95128.1"/>
    <property type="molecule type" value="Genomic_DNA"/>
</dbReference>
<organism evidence="1 2">
    <name type="scientific">Nannocystis punicea</name>
    <dbReference type="NCBI Taxonomy" id="2995304"/>
    <lineage>
        <taxon>Bacteria</taxon>
        <taxon>Pseudomonadati</taxon>
        <taxon>Myxococcota</taxon>
        <taxon>Polyangia</taxon>
        <taxon>Nannocystales</taxon>
        <taxon>Nannocystaceae</taxon>
        <taxon>Nannocystis</taxon>
    </lineage>
</organism>
<dbReference type="InterPro" id="IPR011989">
    <property type="entry name" value="ARM-like"/>
</dbReference>
<reference evidence="1" key="1">
    <citation type="submission" date="2022-11" db="EMBL/GenBank/DDBJ databases">
        <title>Minimal conservation of predation-associated metabolite biosynthetic gene clusters underscores biosynthetic potential of Myxococcota including descriptions for ten novel species: Archangium lansinium sp. nov., Myxococcus landrumus sp. nov., Nannocystis bai.</title>
        <authorList>
            <person name="Ahearne A."/>
            <person name="Stevens C."/>
            <person name="Dowd S."/>
        </authorList>
    </citation>
    <scope>NUCLEOTIDE SEQUENCE</scope>
    <source>
        <strain evidence="1">Fl3</strain>
    </source>
</reference>
<accession>A0ABY7H779</accession>
<evidence type="ECO:0000313" key="1">
    <source>
        <dbReference type="EMBL" id="WAS95128.1"/>
    </source>
</evidence>